<keyword evidence="2" id="KW-1185">Reference proteome</keyword>
<evidence type="ECO:0000313" key="1">
    <source>
        <dbReference type="EMBL" id="KAG8628099.1"/>
    </source>
</evidence>
<dbReference type="AlphaFoldDB" id="A0A8K0L1S7"/>
<organism evidence="1 2">
    <name type="scientific">Elsinoe batatas</name>
    <dbReference type="NCBI Taxonomy" id="2601811"/>
    <lineage>
        <taxon>Eukaryota</taxon>
        <taxon>Fungi</taxon>
        <taxon>Dikarya</taxon>
        <taxon>Ascomycota</taxon>
        <taxon>Pezizomycotina</taxon>
        <taxon>Dothideomycetes</taxon>
        <taxon>Dothideomycetidae</taxon>
        <taxon>Myriangiales</taxon>
        <taxon>Elsinoaceae</taxon>
        <taxon>Elsinoe</taxon>
    </lineage>
</organism>
<accession>A0A8K0L1S7</accession>
<proteinExistence type="predicted"/>
<reference evidence="1" key="1">
    <citation type="submission" date="2021-07" db="EMBL/GenBank/DDBJ databases">
        <title>Elsinoe batatas strain:CRI-CJ2 Genome sequencing and assembly.</title>
        <authorList>
            <person name="Huang L."/>
        </authorList>
    </citation>
    <scope>NUCLEOTIDE SEQUENCE</scope>
    <source>
        <strain evidence="1">CRI-CJ2</strain>
    </source>
</reference>
<comment type="caution">
    <text evidence="1">The sequence shown here is derived from an EMBL/GenBank/DDBJ whole genome shotgun (WGS) entry which is preliminary data.</text>
</comment>
<sequence length="177" mass="19661">MSGCTSLDRVQAYIESDIVQQDMDDVSSITSGMLTPTITAPLGTLHEKPEFGKTMILLYEVSHVSQGVARVVRQDYTSVADLFDENGELCFCRLQSHGPGLSRCLQWYDPLGKHTVMRMKSASQALIALRELHQALSPASFSPRINIFFSDRHDILDRIPVELKKPGAEIVNGIIDL</sequence>
<dbReference type="Proteomes" id="UP000809789">
    <property type="component" value="Unassembled WGS sequence"/>
</dbReference>
<name>A0A8K0L1S7_9PEZI</name>
<protein>
    <submittedName>
        <fullName evidence="1">Uncharacterized protein</fullName>
    </submittedName>
</protein>
<dbReference type="EMBL" id="JAESVG020000004">
    <property type="protein sequence ID" value="KAG8628099.1"/>
    <property type="molecule type" value="Genomic_DNA"/>
</dbReference>
<gene>
    <name evidence="1" type="ORF">KVT40_003972</name>
</gene>
<evidence type="ECO:0000313" key="2">
    <source>
        <dbReference type="Proteomes" id="UP000809789"/>
    </source>
</evidence>